<evidence type="ECO:0000256" key="4">
    <source>
        <dbReference type="HAMAP-Rule" id="MF_03057"/>
    </source>
</evidence>
<protein>
    <recommendedName>
        <fullName evidence="4">Succinate dehydrogenase assembly factor 2, mitochondrial</fullName>
        <shortName evidence="4">SDH assembly factor 2</shortName>
        <shortName evidence="4">SDHAF2</shortName>
    </recommendedName>
</protein>
<name>A0AAD5XUE5_9FUNG</name>
<dbReference type="SUPFAM" id="SSF109910">
    <property type="entry name" value="YgfY-like"/>
    <property type="match status" value="1"/>
</dbReference>
<evidence type="ECO:0000256" key="1">
    <source>
        <dbReference type="ARBA" id="ARBA00004305"/>
    </source>
</evidence>
<comment type="subunit">
    <text evidence="4">Interacts with the flavoprotein subunit within the SDH catalytic dimer.</text>
</comment>
<evidence type="ECO:0000256" key="2">
    <source>
        <dbReference type="ARBA" id="ARBA00023128"/>
    </source>
</evidence>
<organism evidence="5 6">
    <name type="scientific">Clydaea vesicula</name>
    <dbReference type="NCBI Taxonomy" id="447962"/>
    <lineage>
        <taxon>Eukaryota</taxon>
        <taxon>Fungi</taxon>
        <taxon>Fungi incertae sedis</taxon>
        <taxon>Chytridiomycota</taxon>
        <taxon>Chytridiomycota incertae sedis</taxon>
        <taxon>Chytridiomycetes</taxon>
        <taxon>Lobulomycetales</taxon>
        <taxon>Lobulomycetaceae</taxon>
        <taxon>Clydaea</taxon>
    </lineage>
</organism>
<dbReference type="InterPro" id="IPR036714">
    <property type="entry name" value="SDH_sf"/>
</dbReference>
<dbReference type="InterPro" id="IPR005631">
    <property type="entry name" value="SDH"/>
</dbReference>
<dbReference type="FunFam" id="1.10.150.250:FF:000002">
    <property type="entry name" value="Succinate dehydrogenase assembly factor 2, mitochondrial"/>
    <property type="match status" value="1"/>
</dbReference>
<comment type="subcellular location">
    <subcellularLocation>
        <location evidence="1 4">Mitochondrion matrix</location>
    </subcellularLocation>
</comment>
<gene>
    <name evidence="5" type="primary">EMI5</name>
    <name evidence="5" type="ORF">HK099_006239</name>
</gene>
<evidence type="ECO:0000256" key="3">
    <source>
        <dbReference type="ARBA" id="ARBA00023186"/>
    </source>
</evidence>
<dbReference type="GO" id="GO:0006099">
    <property type="term" value="P:tricarboxylic acid cycle"/>
    <property type="evidence" value="ECO:0007669"/>
    <property type="project" value="TreeGrafter"/>
</dbReference>
<evidence type="ECO:0000313" key="6">
    <source>
        <dbReference type="Proteomes" id="UP001211065"/>
    </source>
</evidence>
<dbReference type="InterPro" id="IPR028882">
    <property type="entry name" value="SDHAF2"/>
</dbReference>
<dbReference type="GO" id="GO:0006121">
    <property type="term" value="P:mitochondrial electron transport, succinate to ubiquinone"/>
    <property type="evidence" value="ECO:0007669"/>
    <property type="project" value="UniProtKB-UniRule"/>
</dbReference>
<dbReference type="Proteomes" id="UP001211065">
    <property type="component" value="Unassembled WGS sequence"/>
</dbReference>
<comment type="caution">
    <text evidence="5">The sequence shown here is derived from an EMBL/GenBank/DDBJ whole genome shotgun (WGS) entry which is preliminary data.</text>
</comment>
<dbReference type="GO" id="GO:0034553">
    <property type="term" value="P:mitochondrial respiratory chain complex II assembly"/>
    <property type="evidence" value="ECO:0007669"/>
    <property type="project" value="TreeGrafter"/>
</dbReference>
<keyword evidence="3 4" id="KW-0143">Chaperone</keyword>
<comment type="similarity">
    <text evidence="4">Belongs to the SDHAF2 family.</text>
</comment>
<comment type="function">
    <text evidence="4">Plays an essential role in the assembly of succinate dehydrogenase (SDH), an enzyme complex (also referred to as respiratory complex II) that is a component of both the tricarboxylic acid (TCA) cycle and the mitochondrial electron transport chain, and which couples the oxidation of succinate to fumarate with the reduction of ubiquinone (coenzyme Q) to ubiquinol. Required for flavinylation (covalent attachment of FAD) of the flavoprotein subunit of the SDH catalytic dimer.</text>
</comment>
<sequence length="408" mass="48312">MHFKLFNLNNIRLKTVSKKNPILKDSFNLRLYTTKNPINIQQQQINADDPAAIPQYDDTQEYLSKYVIPTPVRPANEPIEQKRARLTWMSRKRGILETDLLLSTFSKKYLKELSSNDLNDYDQFLNENDWDIYYWATESRSEILSTKNKILTRKHAILTCLEILDEANMNNDYFLEEDPFHYSINTPKPQFYQNNNINDNELYFNNNLKNLLPDNSNTNISLTDVTTQNNNNNDNIENNFLIKQNLGAFGTSSEEFDQNIEELVMKGFLPVKLFENGIQFNVPYKEWTRNPPPSLVYVICAFYEGKEGVERGIHHFCNKRNVTKKGFLYLIERILHWLNPFRYTNQNPRAEALVRDAIRQVHSTVRMQEEMWKIAKKKFNWTLRSLESWESFNWPNEANEFFESQKIA</sequence>
<dbReference type="GO" id="GO:0005759">
    <property type="term" value="C:mitochondrial matrix"/>
    <property type="evidence" value="ECO:0007669"/>
    <property type="project" value="UniProtKB-SubCell"/>
</dbReference>
<evidence type="ECO:0000313" key="5">
    <source>
        <dbReference type="EMBL" id="KAJ3215721.1"/>
    </source>
</evidence>
<dbReference type="AlphaFoldDB" id="A0AAD5XUE5"/>
<keyword evidence="2 4" id="KW-0496">Mitochondrion</keyword>
<reference evidence="5" key="1">
    <citation type="submission" date="2020-05" db="EMBL/GenBank/DDBJ databases">
        <title>Phylogenomic resolution of chytrid fungi.</title>
        <authorList>
            <person name="Stajich J.E."/>
            <person name="Amses K."/>
            <person name="Simmons R."/>
            <person name="Seto K."/>
            <person name="Myers J."/>
            <person name="Bonds A."/>
            <person name="Quandt C.A."/>
            <person name="Barry K."/>
            <person name="Liu P."/>
            <person name="Grigoriev I."/>
            <person name="Longcore J.E."/>
            <person name="James T.Y."/>
        </authorList>
    </citation>
    <scope>NUCLEOTIDE SEQUENCE</scope>
    <source>
        <strain evidence="5">JEL0476</strain>
    </source>
</reference>
<dbReference type="PANTHER" id="PTHR12469">
    <property type="entry name" value="PROTEIN EMI5 HOMOLOG, MITOCHONDRIAL"/>
    <property type="match status" value="1"/>
</dbReference>
<dbReference type="Gene3D" id="1.10.150.250">
    <property type="entry name" value="Flavinator of succinate dehydrogenase"/>
    <property type="match status" value="1"/>
</dbReference>
<dbReference type="EMBL" id="JADGJW010000525">
    <property type="protein sequence ID" value="KAJ3215721.1"/>
    <property type="molecule type" value="Genomic_DNA"/>
</dbReference>
<accession>A0AAD5XUE5</accession>
<proteinExistence type="inferred from homology"/>
<dbReference type="Pfam" id="PF03937">
    <property type="entry name" value="Sdh5"/>
    <property type="match status" value="1"/>
</dbReference>
<keyword evidence="6" id="KW-1185">Reference proteome</keyword>
<dbReference type="PANTHER" id="PTHR12469:SF2">
    <property type="entry name" value="SUCCINATE DEHYDROGENASE ASSEMBLY FACTOR 2, MITOCHONDRIAL"/>
    <property type="match status" value="1"/>
</dbReference>
<dbReference type="HAMAP" id="MF_03057">
    <property type="entry name" value="SDHAF2"/>
    <property type="match status" value="1"/>
</dbReference>